<dbReference type="Proteomes" id="UP001174691">
    <property type="component" value="Unassembled WGS sequence"/>
</dbReference>
<evidence type="ECO:0000256" key="5">
    <source>
        <dbReference type="ARBA" id="ARBA00023015"/>
    </source>
</evidence>
<evidence type="ECO:0000256" key="8">
    <source>
        <dbReference type="PROSITE-ProRule" id="PRU00042"/>
    </source>
</evidence>
<name>A0AA38VF36_9PEZI</name>
<keyword evidence="2" id="KW-0479">Metal-binding</keyword>
<protein>
    <recommendedName>
        <fullName evidence="11">C2H2-type domain-containing protein</fullName>
    </recommendedName>
</protein>
<dbReference type="SMART" id="SM00355">
    <property type="entry name" value="ZnF_C2H2"/>
    <property type="match status" value="3"/>
</dbReference>
<evidence type="ECO:0000256" key="4">
    <source>
        <dbReference type="ARBA" id="ARBA00022833"/>
    </source>
</evidence>
<dbReference type="InterPro" id="IPR036236">
    <property type="entry name" value="Znf_C2H2_sf"/>
</dbReference>
<keyword evidence="4" id="KW-0862">Zinc</keyword>
<feature type="region of interest" description="Disordered" evidence="9">
    <location>
        <begin position="85"/>
        <end position="118"/>
    </location>
</feature>
<dbReference type="AlphaFoldDB" id="A0AA38VF36"/>
<feature type="region of interest" description="Disordered" evidence="9">
    <location>
        <begin position="534"/>
        <end position="590"/>
    </location>
</feature>
<gene>
    <name evidence="12" type="ORF">NKR19_g6047</name>
</gene>
<feature type="region of interest" description="Disordered" evidence="9">
    <location>
        <begin position="185"/>
        <end position="282"/>
    </location>
</feature>
<dbReference type="EMBL" id="JANBVN010000089">
    <property type="protein sequence ID" value="KAJ9145560.1"/>
    <property type="molecule type" value="Genomic_DNA"/>
</dbReference>
<evidence type="ECO:0000256" key="1">
    <source>
        <dbReference type="ARBA" id="ARBA00004123"/>
    </source>
</evidence>
<dbReference type="InterPro" id="IPR051061">
    <property type="entry name" value="Zinc_finger_trans_reg"/>
</dbReference>
<feature type="compositionally biased region" description="Polar residues" evidence="9">
    <location>
        <begin position="570"/>
        <end position="587"/>
    </location>
</feature>
<keyword evidence="10" id="KW-1133">Transmembrane helix</keyword>
<feature type="domain" description="C2H2-type" evidence="11">
    <location>
        <begin position="617"/>
        <end position="647"/>
    </location>
</feature>
<organism evidence="12 13">
    <name type="scientific">Coniochaeta hoffmannii</name>
    <dbReference type="NCBI Taxonomy" id="91930"/>
    <lineage>
        <taxon>Eukaryota</taxon>
        <taxon>Fungi</taxon>
        <taxon>Dikarya</taxon>
        <taxon>Ascomycota</taxon>
        <taxon>Pezizomycotina</taxon>
        <taxon>Sordariomycetes</taxon>
        <taxon>Sordariomycetidae</taxon>
        <taxon>Coniochaetales</taxon>
        <taxon>Coniochaetaceae</taxon>
        <taxon>Coniochaeta</taxon>
    </lineage>
</organism>
<dbReference type="PANTHER" id="PTHR46179:SF13">
    <property type="entry name" value="C2H2-TYPE DOMAIN-CONTAINING PROTEIN"/>
    <property type="match status" value="1"/>
</dbReference>
<evidence type="ECO:0000313" key="13">
    <source>
        <dbReference type="Proteomes" id="UP001174691"/>
    </source>
</evidence>
<feature type="region of interest" description="Disordered" evidence="9">
    <location>
        <begin position="420"/>
        <end position="497"/>
    </location>
</feature>
<dbReference type="Gene3D" id="3.30.160.60">
    <property type="entry name" value="Classic Zinc Finger"/>
    <property type="match status" value="2"/>
</dbReference>
<feature type="compositionally biased region" description="Polar residues" evidence="9">
    <location>
        <begin position="544"/>
        <end position="556"/>
    </location>
</feature>
<comment type="subcellular location">
    <subcellularLocation>
        <location evidence="1">Nucleus</location>
    </subcellularLocation>
</comment>
<sequence>MAARLSSRVALVARSTSISTGAIVGATIGSVIGATIIFLCVLPFILRARRLRAFRRRHGDEAAIEEFGQPDFLSRSHINDAFRRLSHSTPSQPQPPPKTYPAGDGQESTDQKPESVEKPQTTLYPTGVAVHYGLPSPISPPLPAAARLEPLPGRALRDGRTATGSLTLATQTTQDSIPAQMLSQEQTMTDAGTSSKKQSLSDAFATPSRQGTFGSKGITDEPQTSDLGRQSSGHRRRSSHLSDSVRQLAQRASAALRRDSTMSTGSIRSPPLAPPGDDIPQVASAPAVFEPVDMEARGEAYSYYHGFDAPEPEPVPVPQQTATYGPPLSIPATSTAAVPTPSFASPSSASTVVPISPISPGGPSSQISPLASRPTFGLGQGAADEVYEEPDEFLPASLGETRGRDGPLKRVDTQPLKAIVSDIPSPPLPVKPEASVNPMDIWGPTTRPEKDYKALVDLSTPSPPALQGPSPPMEHTSQPTPDATPEPEFAREQDEDVDMDEEHIIFETKQEPYQQGSMLPPPQIALLGGDIDMVEQPSGRYTPPASSVPSNPTTPGYLSDPHLTPGPSMATPSPRSNEGPSDQSDSSPRIYKCDDCGREFDQYHKLNHHTRYHDRRHWCPHAGCNMKFGTKTHLVRHINDKHEKSRHYFCTQRNCPYSRQGGKSFPRKDNWRRHMQNKHNITNPPDPEEVVMDGTGQAQPADSQQAQAQMIYDQVLVDGMGQPDGLQHVPFHQAQPQAEMIYDPAYAQAQWTGARHAGS</sequence>
<evidence type="ECO:0000256" key="7">
    <source>
        <dbReference type="ARBA" id="ARBA00023242"/>
    </source>
</evidence>
<evidence type="ECO:0000256" key="9">
    <source>
        <dbReference type="SAM" id="MobiDB-lite"/>
    </source>
</evidence>
<keyword evidence="13" id="KW-1185">Reference proteome</keyword>
<keyword evidence="10" id="KW-0812">Transmembrane</keyword>
<keyword evidence="6" id="KW-0804">Transcription</keyword>
<evidence type="ECO:0000313" key="12">
    <source>
        <dbReference type="EMBL" id="KAJ9145560.1"/>
    </source>
</evidence>
<evidence type="ECO:0000256" key="2">
    <source>
        <dbReference type="ARBA" id="ARBA00022723"/>
    </source>
</evidence>
<feature type="compositionally biased region" description="Pro residues" evidence="9">
    <location>
        <begin position="461"/>
        <end position="472"/>
    </location>
</feature>
<evidence type="ECO:0000256" key="3">
    <source>
        <dbReference type="ARBA" id="ARBA00022771"/>
    </source>
</evidence>
<keyword evidence="5" id="KW-0805">Transcription regulation</keyword>
<evidence type="ECO:0000256" key="10">
    <source>
        <dbReference type="SAM" id="Phobius"/>
    </source>
</evidence>
<dbReference type="GO" id="GO:0005634">
    <property type="term" value="C:nucleus"/>
    <property type="evidence" value="ECO:0007669"/>
    <property type="project" value="UniProtKB-SubCell"/>
</dbReference>
<dbReference type="Pfam" id="PF00096">
    <property type="entry name" value="zf-C2H2"/>
    <property type="match status" value="1"/>
</dbReference>
<keyword evidence="3 8" id="KW-0863">Zinc-finger</keyword>
<dbReference type="PROSITE" id="PS00028">
    <property type="entry name" value="ZINC_FINGER_C2H2_1"/>
    <property type="match status" value="2"/>
</dbReference>
<dbReference type="GO" id="GO:0006357">
    <property type="term" value="P:regulation of transcription by RNA polymerase II"/>
    <property type="evidence" value="ECO:0007669"/>
    <property type="project" value="TreeGrafter"/>
</dbReference>
<dbReference type="PROSITE" id="PS50157">
    <property type="entry name" value="ZINC_FINGER_C2H2_2"/>
    <property type="match status" value="2"/>
</dbReference>
<proteinExistence type="predicted"/>
<dbReference type="SUPFAM" id="SSF57667">
    <property type="entry name" value="beta-beta-alpha zinc fingers"/>
    <property type="match status" value="1"/>
</dbReference>
<evidence type="ECO:0000256" key="6">
    <source>
        <dbReference type="ARBA" id="ARBA00023163"/>
    </source>
</evidence>
<feature type="transmembrane region" description="Helical" evidence="10">
    <location>
        <begin position="20"/>
        <end position="46"/>
    </location>
</feature>
<evidence type="ECO:0000259" key="11">
    <source>
        <dbReference type="PROSITE" id="PS50157"/>
    </source>
</evidence>
<reference evidence="12" key="1">
    <citation type="submission" date="2022-07" db="EMBL/GenBank/DDBJ databases">
        <title>Fungi with potential for degradation of polypropylene.</title>
        <authorList>
            <person name="Gostincar C."/>
        </authorList>
    </citation>
    <scope>NUCLEOTIDE SEQUENCE</scope>
    <source>
        <strain evidence="12">EXF-13287</strain>
    </source>
</reference>
<dbReference type="PANTHER" id="PTHR46179">
    <property type="entry name" value="ZINC FINGER PROTEIN"/>
    <property type="match status" value="1"/>
</dbReference>
<feature type="compositionally biased region" description="Low complexity" evidence="9">
    <location>
        <begin position="241"/>
        <end position="255"/>
    </location>
</feature>
<keyword evidence="7" id="KW-0539">Nucleus</keyword>
<dbReference type="InterPro" id="IPR013087">
    <property type="entry name" value="Znf_C2H2_type"/>
</dbReference>
<feature type="compositionally biased region" description="Polar residues" evidence="9">
    <location>
        <begin position="185"/>
        <end position="213"/>
    </location>
</feature>
<dbReference type="GO" id="GO:0008270">
    <property type="term" value="F:zinc ion binding"/>
    <property type="evidence" value="ECO:0007669"/>
    <property type="project" value="UniProtKB-KW"/>
</dbReference>
<feature type="domain" description="C2H2-type" evidence="11">
    <location>
        <begin position="591"/>
        <end position="613"/>
    </location>
</feature>
<accession>A0AA38VF36</accession>
<comment type="caution">
    <text evidence="12">The sequence shown here is derived from an EMBL/GenBank/DDBJ whole genome shotgun (WGS) entry which is preliminary data.</text>
</comment>
<keyword evidence="10" id="KW-0472">Membrane</keyword>